<evidence type="ECO:0000256" key="4">
    <source>
        <dbReference type="ARBA" id="ARBA00023002"/>
    </source>
</evidence>
<evidence type="ECO:0000256" key="2">
    <source>
        <dbReference type="ARBA" id="ARBA00022630"/>
    </source>
</evidence>
<dbReference type="SUPFAM" id="SSF51905">
    <property type="entry name" value="FAD/NAD(P)-binding domain"/>
    <property type="match status" value="1"/>
</dbReference>
<reference evidence="7 8" key="1">
    <citation type="journal article" date="2024" name="Microbiol. Resour. Announc.">
        <title>Genome annotations for the ascomycete fungi Trichoderma harzianum, Trichoderma aggressivum, and Purpureocillium lilacinum.</title>
        <authorList>
            <person name="Beijen E.P.W."/>
            <person name="Ohm R.A."/>
        </authorList>
    </citation>
    <scope>NUCLEOTIDE SEQUENCE [LARGE SCALE GENOMIC DNA]</scope>
    <source>
        <strain evidence="7 8">CBS 150709</strain>
    </source>
</reference>
<evidence type="ECO:0000256" key="5">
    <source>
        <dbReference type="SAM" id="Phobius"/>
    </source>
</evidence>
<comment type="cofactor">
    <cofactor evidence="1">
        <name>FAD</name>
        <dbReference type="ChEBI" id="CHEBI:57692"/>
    </cofactor>
</comment>
<dbReference type="Proteomes" id="UP001287286">
    <property type="component" value="Unassembled WGS sequence"/>
</dbReference>
<evidence type="ECO:0000313" key="8">
    <source>
        <dbReference type="Proteomes" id="UP001287286"/>
    </source>
</evidence>
<keyword evidence="4" id="KW-0560">Oxidoreductase</keyword>
<accession>A0ABR0BEP3</accession>
<dbReference type="InterPro" id="IPR003953">
    <property type="entry name" value="FAD-dep_OxRdtase_2_FAD-bd"/>
</dbReference>
<keyword evidence="5" id="KW-0472">Membrane</keyword>
<evidence type="ECO:0000259" key="6">
    <source>
        <dbReference type="Pfam" id="PF00890"/>
    </source>
</evidence>
<keyword evidence="8" id="KW-1185">Reference proteome</keyword>
<evidence type="ECO:0000256" key="3">
    <source>
        <dbReference type="ARBA" id="ARBA00022827"/>
    </source>
</evidence>
<comment type="caution">
    <text evidence="7">The sequence shown here is derived from an EMBL/GenBank/DDBJ whole genome shotgun (WGS) entry which is preliminary data.</text>
</comment>
<dbReference type="InterPro" id="IPR050315">
    <property type="entry name" value="FAD-oxidoreductase_2"/>
</dbReference>
<keyword evidence="2" id="KW-0285">Flavoprotein</keyword>
<dbReference type="Pfam" id="PF00890">
    <property type="entry name" value="FAD_binding_2"/>
    <property type="match status" value="1"/>
</dbReference>
<dbReference type="PANTHER" id="PTHR43400:SF10">
    <property type="entry name" value="3-OXOSTEROID 1-DEHYDROGENASE"/>
    <property type="match status" value="1"/>
</dbReference>
<feature type="domain" description="FAD-dependent oxidoreductase 2 FAD-binding" evidence="6">
    <location>
        <begin position="9"/>
        <end position="536"/>
    </location>
</feature>
<dbReference type="EMBL" id="JAWRVI010000182">
    <property type="protein sequence ID" value="KAK4072855.1"/>
    <property type="molecule type" value="Genomic_DNA"/>
</dbReference>
<gene>
    <name evidence="7" type="ORF">Purlil1_13208</name>
</gene>
<evidence type="ECO:0000256" key="1">
    <source>
        <dbReference type="ARBA" id="ARBA00001974"/>
    </source>
</evidence>
<name>A0ABR0BEP3_PURLI</name>
<evidence type="ECO:0000313" key="7">
    <source>
        <dbReference type="EMBL" id="KAK4072855.1"/>
    </source>
</evidence>
<dbReference type="PANTHER" id="PTHR43400">
    <property type="entry name" value="FUMARATE REDUCTASE"/>
    <property type="match status" value="1"/>
</dbReference>
<organism evidence="7 8">
    <name type="scientific">Purpureocillium lilacinum</name>
    <name type="common">Paecilomyces lilacinus</name>
    <dbReference type="NCBI Taxonomy" id="33203"/>
    <lineage>
        <taxon>Eukaryota</taxon>
        <taxon>Fungi</taxon>
        <taxon>Dikarya</taxon>
        <taxon>Ascomycota</taxon>
        <taxon>Pezizomycotina</taxon>
        <taxon>Sordariomycetes</taxon>
        <taxon>Hypocreomycetidae</taxon>
        <taxon>Hypocreales</taxon>
        <taxon>Ophiocordycipitaceae</taxon>
        <taxon>Purpureocillium</taxon>
    </lineage>
</organism>
<keyword evidence="3" id="KW-0274">FAD</keyword>
<dbReference type="PRINTS" id="PR00469">
    <property type="entry name" value="PNDRDTASEII"/>
</dbReference>
<feature type="transmembrane region" description="Helical" evidence="5">
    <location>
        <begin position="531"/>
        <end position="552"/>
    </location>
</feature>
<dbReference type="InterPro" id="IPR027477">
    <property type="entry name" value="Succ_DH/fumarate_Rdtase_cat_sf"/>
</dbReference>
<keyword evidence="5" id="KW-0812">Transmembrane</keyword>
<protein>
    <recommendedName>
        <fullName evidence="6">FAD-dependent oxidoreductase 2 FAD-binding domain-containing protein</fullName>
    </recommendedName>
</protein>
<proteinExistence type="predicted"/>
<dbReference type="InterPro" id="IPR036188">
    <property type="entry name" value="FAD/NAD-bd_sf"/>
</dbReference>
<dbReference type="Gene3D" id="3.50.50.60">
    <property type="entry name" value="FAD/NAD(P)-binding domain"/>
    <property type="match status" value="2"/>
</dbReference>
<sequence>MARDTIYCDVLVIGGGAAGLTAAATASSLGLETILAEKEATVGGTTYISGGTIWVPDNPIAKECDVPDNKLLAKAYVDYAANDHRSQDAPDTNARDSYLNNASAMVTFLRYHGFRWFSRPSRFPDYHPEVPGALPCGGRTLDPAKFDANELGGWKRYLEIPTPPLVSKFEELRYLTQPMASPFSFMKYCYLALKAWCIGHRRGSPLAMGCSLVAQLLNMCRRHDNVKVLTSTRLTELVTDGDRVIGGVLERGNTFLHIRARRGVLLASGGFAQNQRMRNEHLPSPSAAEWSLSRGDKDSGDVLAAATCVGAKTTLLHETWGIPTMKDPATGKLTHAMFELAKPHSIIVNDRGSRFLNETQPYGDIVHAMYEARGASIPAWLILDRRYLRRYTLGSLKPWSNIDKAVQSGYIIRGESISTLSKQLKMPPGELEGTVRRWNAMCESRVDRDYDRGGDAYQRFIGDTTIKGNSTMGPLSVGPFFAVRIYPGDADTKGGLMIDDRGRVLQRDGRAIDGLYAAGNITASVFGRASLGAGVTIGPAMTFAYLAILSLARSV</sequence>
<dbReference type="SUPFAM" id="SSF56425">
    <property type="entry name" value="Succinate dehydrogenase/fumarate reductase flavoprotein, catalytic domain"/>
    <property type="match status" value="1"/>
</dbReference>
<keyword evidence="5" id="KW-1133">Transmembrane helix</keyword>